<evidence type="ECO:0000313" key="2">
    <source>
        <dbReference type="Proteomes" id="UP001202717"/>
    </source>
</evidence>
<name>A0ABY7RZB3_9FLAO</name>
<gene>
    <name evidence="1" type="ORF">MUN68_013295</name>
</gene>
<dbReference type="EMBL" id="CP116221">
    <property type="protein sequence ID" value="WCO01035.1"/>
    <property type="molecule type" value="Genomic_DNA"/>
</dbReference>
<accession>A0ABY7RZB3</accession>
<sequence length="810" mass="92720">MKNIWLLIVFCILTLGCRSDKKTASDIFSYIPENSSIIIKTNSLESLKSAVNNNTLINELLNYPQIQDLNKKLKPITFLKPESECFITLSKDQNDSLEISFITNYKSSVFEIDSIPNLTSETFTSKNKSISKLEINNSIFYTSITDSILFISNRLKLVEASFNQKELDLETQNLLNVLNKNKSVSVLINLKHNTFKPLNFKDSKLNASQISNYLFLEGDISQNDIHLNGITKATDSTKSLINIFKNTIPQENKIARVIPFDSDYFLSFTFSDIKIFEEQLSKFNSADSLTQDLHLFETIIEAGFFEKDNKRAIILQSIDATTTLENLTQNSNSTYRSIAIYNWDNAQLTSKLFSPLIPETTISYYANIEDFFILTEDIDFLETIIANVQNNTTLAETDRFKDMMLNLSDESSLFVYANEKDLNTIMDLNFNADKNLNLKAYKTSAIQYIYDTDFAHVNALFKTNKSRVRNNAIIEDINITIDASLLNEPQLVNNHTNNQKDIAVQDINNNLYLISNQGKIYWKKQLDGKILGKIEQIDMYKNGRLQLAFATSSKLYVLDRNGKDASPFPLQFNDKITQPLSVFDYDKKRNYRLMVTQGKNILMYDQRGKIVSGFTYKAAKNNIKTQPKHFRVSRKDYIVFADGNTMEVLDRVGKRRVRVKENIDYSDNEIFLYKNNFTTSNSSGELLEVNQKGNVTHKNLNLSEKHSITTTSKTLVTLSDNKLTIKTKTINLDFGDYTAPKIFYINDKIYVTVTDLQAKKVYVFDSQAKPINNFPIYGNSSIEMDDIDNDKSIEVIVKGDDNSIIIYEIN</sequence>
<dbReference type="Proteomes" id="UP001202717">
    <property type="component" value="Chromosome"/>
</dbReference>
<reference evidence="1 2" key="1">
    <citation type="submission" date="2023-01" db="EMBL/GenBank/DDBJ databases">
        <title>Psychroserpens ponticola sp. nov., isolated from seawater.</title>
        <authorList>
            <person name="Kristyanto S."/>
            <person name="Jung J."/>
            <person name="Kim J.M."/>
            <person name="Jeon C.O."/>
        </authorList>
    </citation>
    <scope>NUCLEOTIDE SEQUENCE [LARGE SCALE GENOMIC DNA]</scope>
    <source>
        <strain evidence="1 2">MSW6</strain>
    </source>
</reference>
<dbReference type="InterPro" id="IPR011047">
    <property type="entry name" value="Quinoprotein_ADH-like_sf"/>
</dbReference>
<keyword evidence="2" id="KW-1185">Reference proteome</keyword>
<organism evidence="1 2">
    <name type="scientific">Psychroserpens ponticola</name>
    <dbReference type="NCBI Taxonomy" id="2932268"/>
    <lineage>
        <taxon>Bacteria</taxon>
        <taxon>Pseudomonadati</taxon>
        <taxon>Bacteroidota</taxon>
        <taxon>Flavobacteriia</taxon>
        <taxon>Flavobacteriales</taxon>
        <taxon>Flavobacteriaceae</taxon>
        <taxon>Psychroserpens</taxon>
    </lineage>
</organism>
<dbReference type="PROSITE" id="PS51257">
    <property type="entry name" value="PROKAR_LIPOPROTEIN"/>
    <property type="match status" value="1"/>
</dbReference>
<evidence type="ECO:0000313" key="1">
    <source>
        <dbReference type="EMBL" id="WCO01035.1"/>
    </source>
</evidence>
<protein>
    <submittedName>
        <fullName evidence="1">Ribonuclease HII</fullName>
    </submittedName>
</protein>
<dbReference type="SUPFAM" id="SSF50998">
    <property type="entry name" value="Quinoprotein alcohol dehydrogenase-like"/>
    <property type="match status" value="1"/>
</dbReference>
<proteinExistence type="predicted"/>
<dbReference type="RefSeq" id="WP_249996729.1">
    <property type="nucleotide sequence ID" value="NZ_CP116221.1"/>
</dbReference>